<dbReference type="EMBL" id="LXQA010178190">
    <property type="protein sequence ID" value="MCI30256.1"/>
    <property type="molecule type" value="Genomic_DNA"/>
</dbReference>
<organism evidence="2 3">
    <name type="scientific">Trifolium medium</name>
    <dbReference type="NCBI Taxonomy" id="97028"/>
    <lineage>
        <taxon>Eukaryota</taxon>
        <taxon>Viridiplantae</taxon>
        <taxon>Streptophyta</taxon>
        <taxon>Embryophyta</taxon>
        <taxon>Tracheophyta</taxon>
        <taxon>Spermatophyta</taxon>
        <taxon>Magnoliopsida</taxon>
        <taxon>eudicotyledons</taxon>
        <taxon>Gunneridae</taxon>
        <taxon>Pentapetalae</taxon>
        <taxon>rosids</taxon>
        <taxon>fabids</taxon>
        <taxon>Fabales</taxon>
        <taxon>Fabaceae</taxon>
        <taxon>Papilionoideae</taxon>
        <taxon>50 kb inversion clade</taxon>
        <taxon>NPAAA clade</taxon>
        <taxon>Hologalegina</taxon>
        <taxon>IRL clade</taxon>
        <taxon>Trifolieae</taxon>
        <taxon>Trifolium</taxon>
    </lineage>
</organism>
<dbReference type="GO" id="GO:0005643">
    <property type="term" value="C:nuclear pore"/>
    <property type="evidence" value="ECO:0007669"/>
    <property type="project" value="TreeGrafter"/>
</dbReference>
<proteinExistence type="predicted"/>
<dbReference type="GO" id="GO:0017056">
    <property type="term" value="F:structural constituent of nuclear pore"/>
    <property type="evidence" value="ECO:0007669"/>
    <property type="project" value="TreeGrafter"/>
</dbReference>
<accession>A0A392R336</accession>
<name>A0A392R336_9FABA</name>
<dbReference type="GO" id="GO:0006406">
    <property type="term" value="P:mRNA export from nucleus"/>
    <property type="evidence" value="ECO:0007669"/>
    <property type="project" value="TreeGrafter"/>
</dbReference>
<comment type="caution">
    <text evidence="2">The sequence shown here is derived from an EMBL/GenBank/DDBJ whole genome shotgun (WGS) entry which is preliminary data.</text>
</comment>
<dbReference type="PANTHER" id="PTHR18898:SF2">
    <property type="entry name" value="NUCLEOPROTEIN TPR"/>
    <property type="match status" value="1"/>
</dbReference>
<dbReference type="PANTHER" id="PTHR18898">
    <property type="entry name" value="NUCLEOPROTEIN TPR-RELATED"/>
    <property type="match status" value="1"/>
</dbReference>
<feature type="non-terminal residue" evidence="2">
    <location>
        <position position="53"/>
    </location>
</feature>
<dbReference type="AlphaFoldDB" id="A0A392R336"/>
<feature type="coiled-coil region" evidence="1">
    <location>
        <begin position="12"/>
        <end position="53"/>
    </location>
</feature>
<sequence>MADAYSLMNQKLQHSLNENSNLEKTILELKADLKRHEREYNLAHKEVDDLRKQ</sequence>
<evidence type="ECO:0000313" key="2">
    <source>
        <dbReference type="EMBL" id="MCI30256.1"/>
    </source>
</evidence>
<evidence type="ECO:0000313" key="3">
    <source>
        <dbReference type="Proteomes" id="UP000265520"/>
    </source>
</evidence>
<keyword evidence="3" id="KW-1185">Reference proteome</keyword>
<evidence type="ECO:0000256" key="1">
    <source>
        <dbReference type="SAM" id="Coils"/>
    </source>
</evidence>
<reference evidence="2 3" key="1">
    <citation type="journal article" date="2018" name="Front. Plant Sci.">
        <title>Red Clover (Trifolium pratense) and Zigzag Clover (T. medium) - A Picture of Genomic Similarities and Differences.</title>
        <authorList>
            <person name="Dluhosova J."/>
            <person name="Istvanek J."/>
            <person name="Nedelnik J."/>
            <person name="Repkova J."/>
        </authorList>
    </citation>
    <scope>NUCLEOTIDE SEQUENCE [LARGE SCALE GENOMIC DNA]</scope>
    <source>
        <strain evidence="3">cv. 10/8</strain>
        <tissue evidence="2">Leaf</tissue>
    </source>
</reference>
<keyword evidence="1" id="KW-0175">Coiled coil</keyword>
<dbReference type="Proteomes" id="UP000265520">
    <property type="component" value="Unassembled WGS sequence"/>
</dbReference>
<protein>
    <submittedName>
        <fullName evidence="2">Nuclear-pore anchor-like protein</fullName>
    </submittedName>
</protein>